<dbReference type="Proteomes" id="UP000248606">
    <property type="component" value="Unassembled WGS sequence"/>
</dbReference>
<dbReference type="SUPFAM" id="SSF54197">
    <property type="entry name" value="HIT-like"/>
    <property type="match status" value="1"/>
</dbReference>
<dbReference type="InterPro" id="IPR001310">
    <property type="entry name" value="Histidine_triad_HIT"/>
</dbReference>
<evidence type="ECO:0000313" key="6">
    <source>
        <dbReference type="Proteomes" id="UP000248606"/>
    </source>
</evidence>
<dbReference type="Pfam" id="PF01230">
    <property type="entry name" value="HIT"/>
    <property type="match status" value="1"/>
</dbReference>
<feature type="domain" description="HIT" evidence="4">
    <location>
        <begin position="4"/>
        <end position="107"/>
    </location>
</feature>
<protein>
    <submittedName>
        <fullName evidence="5">HIT family protein</fullName>
    </submittedName>
</protein>
<dbReference type="GO" id="GO:0009117">
    <property type="term" value="P:nucleotide metabolic process"/>
    <property type="evidence" value="ECO:0007669"/>
    <property type="project" value="TreeGrafter"/>
</dbReference>
<dbReference type="EMBL" id="QFOZ01000005">
    <property type="protein sequence ID" value="PZP88916.1"/>
    <property type="molecule type" value="Genomic_DNA"/>
</dbReference>
<feature type="active site" description="Tele-AMP-histidine intermediate" evidence="1">
    <location>
        <position position="93"/>
    </location>
</feature>
<dbReference type="AlphaFoldDB" id="A0A2W5K2A1"/>
<gene>
    <name evidence="5" type="ORF">DI579_04805</name>
</gene>
<organism evidence="5 6">
    <name type="scientific">Lawsonella clevelandensis</name>
    <dbReference type="NCBI Taxonomy" id="1528099"/>
    <lineage>
        <taxon>Bacteria</taxon>
        <taxon>Bacillati</taxon>
        <taxon>Actinomycetota</taxon>
        <taxon>Actinomycetes</taxon>
        <taxon>Mycobacteriales</taxon>
        <taxon>Lawsonellaceae</taxon>
        <taxon>Lawsonella</taxon>
    </lineage>
</organism>
<evidence type="ECO:0000256" key="3">
    <source>
        <dbReference type="PROSITE-ProRule" id="PRU00464"/>
    </source>
</evidence>
<sequence>MTSVFSMIIDGTLPGRFVYKDDQVVAFLSIEPLKPGHTLVVPRQEVDKWTELPSDVWAHVSEVSQLLGKAVCRAWDAPRAGNIIAGFDVPHTHVHIFPAWEMSDYDFSKAAHDVPDAEMDDAAEKIRTALAELGVNWRDGSKLS</sequence>
<feature type="short sequence motif" description="Histidine triad motif" evidence="2 3">
    <location>
        <begin position="91"/>
        <end position="95"/>
    </location>
</feature>
<dbReference type="GO" id="GO:0003824">
    <property type="term" value="F:catalytic activity"/>
    <property type="evidence" value="ECO:0007669"/>
    <property type="project" value="InterPro"/>
</dbReference>
<proteinExistence type="predicted"/>
<dbReference type="Gene3D" id="3.30.428.10">
    <property type="entry name" value="HIT-like"/>
    <property type="match status" value="1"/>
</dbReference>
<comment type="caution">
    <text evidence="5">The sequence shown here is derived from an EMBL/GenBank/DDBJ whole genome shotgun (WGS) entry which is preliminary data.</text>
</comment>
<dbReference type="PANTHER" id="PTHR46648">
    <property type="entry name" value="HIT FAMILY PROTEIN 1"/>
    <property type="match status" value="1"/>
</dbReference>
<dbReference type="PANTHER" id="PTHR46648:SF1">
    <property type="entry name" value="ADENOSINE 5'-MONOPHOSPHORAMIDASE HNT1"/>
    <property type="match status" value="1"/>
</dbReference>
<evidence type="ECO:0000256" key="2">
    <source>
        <dbReference type="PIRSR" id="PIRSR601310-3"/>
    </source>
</evidence>
<name>A0A2W5K2A1_9ACTN</name>
<dbReference type="InterPro" id="IPR011146">
    <property type="entry name" value="HIT-like"/>
</dbReference>
<dbReference type="InterPro" id="IPR036265">
    <property type="entry name" value="HIT-like_sf"/>
</dbReference>
<evidence type="ECO:0000259" key="4">
    <source>
        <dbReference type="PROSITE" id="PS51084"/>
    </source>
</evidence>
<evidence type="ECO:0000313" key="5">
    <source>
        <dbReference type="EMBL" id="PZP88916.1"/>
    </source>
</evidence>
<evidence type="ECO:0000256" key="1">
    <source>
        <dbReference type="PIRSR" id="PIRSR601310-1"/>
    </source>
</evidence>
<dbReference type="PRINTS" id="PR00332">
    <property type="entry name" value="HISTRIAD"/>
</dbReference>
<accession>A0A2W5K2A1</accession>
<dbReference type="RefSeq" id="WP_290599199.1">
    <property type="nucleotide sequence ID" value="NZ_CAKZIO010000016.1"/>
</dbReference>
<dbReference type="PROSITE" id="PS00892">
    <property type="entry name" value="HIT_1"/>
    <property type="match status" value="1"/>
</dbReference>
<dbReference type="PROSITE" id="PS51084">
    <property type="entry name" value="HIT_2"/>
    <property type="match status" value="1"/>
</dbReference>
<reference evidence="5 6" key="1">
    <citation type="submission" date="2017-08" db="EMBL/GenBank/DDBJ databases">
        <title>Infants hospitalized years apart are colonized by the same room-sourced microbial strains.</title>
        <authorList>
            <person name="Brooks B."/>
            <person name="Olm M.R."/>
            <person name="Firek B.A."/>
            <person name="Baker R."/>
            <person name="Thomas B.C."/>
            <person name="Morowitz M.J."/>
            <person name="Banfield J.F."/>
        </authorList>
    </citation>
    <scope>NUCLEOTIDE SEQUENCE [LARGE SCALE GENOMIC DNA]</scope>
    <source>
        <strain evidence="5">S2_006_000_R1_57</strain>
    </source>
</reference>
<dbReference type="InterPro" id="IPR019808">
    <property type="entry name" value="Histidine_triad_CS"/>
</dbReference>